<dbReference type="Proteomes" id="UP000007392">
    <property type="component" value="Chromosome"/>
</dbReference>
<dbReference type="GO" id="GO:0016020">
    <property type="term" value="C:membrane"/>
    <property type="evidence" value="ECO:0007669"/>
    <property type="project" value="UniProtKB-SubCell"/>
</dbReference>
<evidence type="ECO:0000259" key="8">
    <source>
        <dbReference type="PROSITE" id="PS51740"/>
    </source>
</evidence>
<evidence type="ECO:0000256" key="3">
    <source>
        <dbReference type="ARBA" id="ARBA00022692"/>
    </source>
</evidence>
<dbReference type="InterPro" id="IPR007159">
    <property type="entry name" value="SpoVT-AbrB_dom"/>
</dbReference>
<organism evidence="9 10">
    <name type="scientific">Paenibacillus mucilaginosus K02</name>
    <dbReference type="NCBI Taxonomy" id="997761"/>
    <lineage>
        <taxon>Bacteria</taxon>
        <taxon>Bacillati</taxon>
        <taxon>Bacillota</taxon>
        <taxon>Bacilli</taxon>
        <taxon>Bacillales</taxon>
        <taxon>Paenibacillaceae</taxon>
        <taxon>Paenibacillus</taxon>
    </lineage>
</organism>
<gene>
    <name evidence="9" type="ORF">B2K_09580</name>
</gene>
<dbReference type="PANTHER" id="PTHR30238">
    <property type="entry name" value="MEMBRANE BOUND PREDICTED REDOX MODULATOR"/>
    <property type="match status" value="1"/>
</dbReference>
<dbReference type="InterPro" id="IPR037914">
    <property type="entry name" value="SpoVT-AbrB_sf"/>
</dbReference>
<evidence type="ECO:0000256" key="6">
    <source>
        <dbReference type="PROSITE-ProRule" id="PRU01076"/>
    </source>
</evidence>
<dbReference type="GO" id="GO:0003677">
    <property type="term" value="F:DNA binding"/>
    <property type="evidence" value="ECO:0007669"/>
    <property type="project" value="UniProtKB-UniRule"/>
</dbReference>
<comment type="similarity">
    <text evidence="2">Belongs to the TerC family.</text>
</comment>
<dbReference type="PATRIC" id="fig|997761.3.peg.1863"/>
<feature type="transmembrane region" description="Helical" evidence="7">
    <location>
        <begin position="135"/>
        <end position="153"/>
    </location>
</feature>
<keyword evidence="5 7" id="KW-0472">Membrane</keyword>
<feature type="transmembrane region" description="Helical" evidence="7">
    <location>
        <begin position="14"/>
        <end position="35"/>
    </location>
</feature>
<keyword evidence="4 7" id="KW-1133">Transmembrane helix</keyword>
<sequence length="269" mass="29450">MVNVDFSLEFLLKLLNIVLIDLVLAGDNAIVIALAARNLPKVHQKKAIMWGTVGAVVIRVLATLAVVWLLKLPYLLLVGGVVLIWIAYKLLVDKSDHAVEAKPQLWPAIRTIIIADGVMGFDNVMAVAGASHGDFLLVVLGLLISVPIMVWGSTMFIKLVEKYPWIIYIGSGVLAYTAGSMLTEDPSVANWFEENGILKWVLISLIVVGVLITGYGKKLFGSFVSINENGHLTIPQELEQEADIQPNDSFKAKRDEDGRLVLVKLKPNS</sequence>
<evidence type="ECO:0000256" key="7">
    <source>
        <dbReference type="SAM" id="Phobius"/>
    </source>
</evidence>
<feature type="domain" description="SpoVT-AbrB" evidence="8">
    <location>
        <begin position="221"/>
        <end position="267"/>
    </location>
</feature>
<reference evidence="9 10" key="1">
    <citation type="submission" date="2013-06" db="EMBL/GenBank/DDBJ databases">
        <title>Complete genome sequence of Paenibacillus mucilaginosus K02.</title>
        <authorList>
            <person name="Xiao B."/>
            <person name="Sun L."/>
            <person name="Xiao L."/>
            <person name="Lian B."/>
        </authorList>
    </citation>
    <scope>NUCLEOTIDE SEQUENCE [LARGE SCALE GENOMIC DNA]</scope>
    <source>
        <strain evidence="9 10">K02</strain>
    </source>
</reference>
<keyword evidence="3 7" id="KW-0812">Transmembrane</keyword>
<evidence type="ECO:0000256" key="5">
    <source>
        <dbReference type="ARBA" id="ARBA00023136"/>
    </source>
</evidence>
<proteinExistence type="inferred from homology"/>
<feature type="transmembrane region" description="Helical" evidence="7">
    <location>
        <begin position="197"/>
        <end position="216"/>
    </location>
</feature>
<name>I0BF21_9BACL</name>
<evidence type="ECO:0000313" key="9">
    <source>
        <dbReference type="EMBL" id="AFH60968.1"/>
    </source>
</evidence>
<feature type="transmembrane region" description="Helical" evidence="7">
    <location>
        <begin position="165"/>
        <end position="182"/>
    </location>
</feature>
<dbReference type="InterPro" id="IPR022301">
    <property type="entry name" value="Integral_membrane_YjbE"/>
</dbReference>
<feature type="transmembrane region" description="Helical" evidence="7">
    <location>
        <begin position="47"/>
        <end position="68"/>
    </location>
</feature>
<dbReference type="Pfam" id="PF03741">
    <property type="entry name" value="TerC"/>
    <property type="match status" value="1"/>
</dbReference>
<feature type="transmembrane region" description="Helical" evidence="7">
    <location>
        <begin position="74"/>
        <end position="91"/>
    </location>
</feature>
<dbReference type="AlphaFoldDB" id="I0BF21"/>
<evidence type="ECO:0000313" key="10">
    <source>
        <dbReference type="Proteomes" id="UP000007392"/>
    </source>
</evidence>
<dbReference type="NCBIfam" id="TIGR03717">
    <property type="entry name" value="R_switched_YjbE"/>
    <property type="match status" value="1"/>
</dbReference>
<evidence type="ECO:0000256" key="2">
    <source>
        <dbReference type="ARBA" id="ARBA00007511"/>
    </source>
</evidence>
<dbReference type="HOGENOM" id="CLU_070543_0_1_9"/>
<dbReference type="PROSITE" id="PS51740">
    <property type="entry name" value="SPOVT_ABRB"/>
    <property type="match status" value="1"/>
</dbReference>
<dbReference type="SUPFAM" id="SSF89447">
    <property type="entry name" value="AbrB/MazE/MraZ-like"/>
    <property type="match status" value="1"/>
</dbReference>
<keyword evidence="6" id="KW-0238">DNA-binding</keyword>
<dbReference type="InterPro" id="IPR005496">
    <property type="entry name" value="Integral_membrane_TerC"/>
</dbReference>
<dbReference type="KEGG" id="pmw:B2K_09580"/>
<evidence type="ECO:0000256" key="1">
    <source>
        <dbReference type="ARBA" id="ARBA00004141"/>
    </source>
</evidence>
<evidence type="ECO:0000256" key="4">
    <source>
        <dbReference type="ARBA" id="ARBA00022989"/>
    </source>
</evidence>
<accession>I0BF21</accession>
<comment type="subcellular location">
    <subcellularLocation>
        <location evidence="1">Membrane</location>
        <topology evidence="1">Multi-pass membrane protein</topology>
    </subcellularLocation>
</comment>
<dbReference type="EMBL" id="CP003422">
    <property type="protein sequence ID" value="AFH60968.1"/>
    <property type="molecule type" value="Genomic_DNA"/>
</dbReference>
<dbReference type="PANTHER" id="PTHR30238:SF4">
    <property type="entry name" value="SLL1022 PROTEIN"/>
    <property type="match status" value="1"/>
</dbReference>
<protein>
    <submittedName>
        <fullName evidence="9">Membrane protein</fullName>
    </submittedName>
</protein>